<feature type="region of interest" description="Disordered" evidence="1">
    <location>
        <begin position="1"/>
        <end position="27"/>
    </location>
</feature>
<reference evidence="3" key="1">
    <citation type="submission" date="2023-07" db="EMBL/GenBank/DDBJ databases">
        <title>Draft genome sequence of the endophytic actinobacterium Streptomyces justiciae WPN32, a potential antibiotic producer.</title>
        <authorList>
            <person name="Yasawong M."/>
            <person name="Pana W."/>
            <person name="Ganta P."/>
            <person name="Santapan N."/>
            <person name="Songngamsuk T."/>
            <person name="Phatcharaharikarn M."/>
            <person name="Kerdtoob S."/>
            <person name="Nantapong N."/>
        </authorList>
    </citation>
    <scope>NUCLEOTIDE SEQUENCE [LARGE SCALE GENOMIC DNA]</scope>
    <source>
        <strain evidence="3">WPN32</strain>
    </source>
</reference>
<evidence type="ECO:0000256" key="1">
    <source>
        <dbReference type="SAM" id="MobiDB-lite"/>
    </source>
</evidence>
<accession>A0ABU3M0A8</accession>
<proteinExistence type="predicted"/>
<evidence type="ECO:0000313" key="3">
    <source>
        <dbReference type="Proteomes" id="UP001257948"/>
    </source>
</evidence>
<dbReference type="EMBL" id="JAVTLL010000022">
    <property type="protein sequence ID" value="MDT7844919.1"/>
    <property type="molecule type" value="Genomic_DNA"/>
</dbReference>
<gene>
    <name evidence="2" type="ORF">RQC66_29795</name>
</gene>
<dbReference type="Proteomes" id="UP001257948">
    <property type="component" value="Unassembled WGS sequence"/>
</dbReference>
<sequence length="122" mass="12692">MSTAPDGPGERSPDHGPGVSWLAERTGRPPAELLADPAGIVAAITSATRACLDIAAGIVSEDPAVRADAELRRTRLLARFDRAPTPGAFLAARATAALRAAADHVRDAESVHDGPPRRGDQR</sequence>
<organism evidence="2 3">
    <name type="scientific">Streptomyces justiciae</name>
    <dbReference type="NCBI Taxonomy" id="2780140"/>
    <lineage>
        <taxon>Bacteria</taxon>
        <taxon>Bacillati</taxon>
        <taxon>Actinomycetota</taxon>
        <taxon>Actinomycetes</taxon>
        <taxon>Kitasatosporales</taxon>
        <taxon>Streptomycetaceae</taxon>
        <taxon>Streptomyces</taxon>
    </lineage>
</organism>
<name>A0ABU3M0A8_9ACTN</name>
<dbReference type="RefSeq" id="WP_314204819.1">
    <property type="nucleotide sequence ID" value="NZ_JAVTLL010000022.1"/>
</dbReference>
<comment type="caution">
    <text evidence="2">The sequence shown here is derived from an EMBL/GenBank/DDBJ whole genome shotgun (WGS) entry which is preliminary data.</text>
</comment>
<feature type="region of interest" description="Disordered" evidence="1">
    <location>
        <begin position="102"/>
        <end position="122"/>
    </location>
</feature>
<evidence type="ECO:0000313" key="2">
    <source>
        <dbReference type="EMBL" id="MDT7844919.1"/>
    </source>
</evidence>
<protein>
    <submittedName>
        <fullName evidence="2">Uncharacterized protein</fullName>
    </submittedName>
</protein>
<keyword evidence="3" id="KW-1185">Reference proteome</keyword>